<evidence type="ECO:0000313" key="3">
    <source>
        <dbReference type="Proteomes" id="UP001301769"/>
    </source>
</evidence>
<reference evidence="2" key="2">
    <citation type="submission" date="2023-05" db="EMBL/GenBank/DDBJ databases">
        <authorList>
            <consortium name="Lawrence Berkeley National Laboratory"/>
            <person name="Steindorff A."/>
            <person name="Hensen N."/>
            <person name="Bonometti L."/>
            <person name="Westerberg I."/>
            <person name="Brannstrom I.O."/>
            <person name="Guillou S."/>
            <person name="Cros-Aarteil S."/>
            <person name="Calhoun S."/>
            <person name="Haridas S."/>
            <person name="Kuo A."/>
            <person name="Mondo S."/>
            <person name="Pangilinan J."/>
            <person name="Riley R."/>
            <person name="Labutti K."/>
            <person name="Andreopoulos B."/>
            <person name="Lipzen A."/>
            <person name="Chen C."/>
            <person name="Yanf M."/>
            <person name="Daum C."/>
            <person name="Ng V."/>
            <person name="Clum A."/>
            <person name="Ohm R."/>
            <person name="Martin F."/>
            <person name="Silar P."/>
            <person name="Natvig D."/>
            <person name="Lalanne C."/>
            <person name="Gautier V."/>
            <person name="Ament-Velasquez S.L."/>
            <person name="Kruys A."/>
            <person name="Hutchinson M.I."/>
            <person name="Powell A.J."/>
            <person name="Barry K."/>
            <person name="Miller A.N."/>
            <person name="Grigoriev I.V."/>
            <person name="Debuchy R."/>
            <person name="Gladieux P."/>
            <person name="Thoren M.H."/>
            <person name="Johannesson H."/>
        </authorList>
    </citation>
    <scope>NUCLEOTIDE SEQUENCE</scope>
    <source>
        <strain evidence="2">PSN293</strain>
    </source>
</reference>
<dbReference type="Proteomes" id="UP001301769">
    <property type="component" value="Unassembled WGS sequence"/>
</dbReference>
<sequence length="168" mass="18620">MRIIQIIASLSGLLSLGNTLVVPSEAGHKNSDIIVATRDILPRAGEATLTAVSITFHTNDEDKDGDSHLTITLKDSVKTISATIDSDFVHFDDDHNYGPYNLDVFYPSTRSEVRAGTVTLRLDPKGHDTWRFNWQMTMTFSDGTRMRAQAAGVELSQDHREKTWSVVG</sequence>
<dbReference type="AlphaFoldDB" id="A0AAN7AYW6"/>
<keyword evidence="3" id="KW-1185">Reference proteome</keyword>
<proteinExistence type="predicted"/>
<feature type="signal peptide" evidence="1">
    <location>
        <begin position="1"/>
        <end position="19"/>
    </location>
</feature>
<reference evidence="2" key="1">
    <citation type="journal article" date="2023" name="Mol. Phylogenet. Evol.">
        <title>Genome-scale phylogeny and comparative genomics of the fungal order Sordariales.</title>
        <authorList>
            <person name="Hensen N."/>
            <person name="Bonometti L."/>
            <person name="Westerberg I."/>
            <person name="Brannstrom I.O."/>
            <person name="Guillou S."/>
            <person name="Cros-Aarteil S."/>
            <person name="Calhoun S."/>
            <person name="Haridas S."/>
            <person name="Kuo A."/>
            <person name="Mondo S."/>
            <person name="Pangilinan J."/>
            <person name="Riley R."/>
            <person name="LaButti K."/>
            <person name="Andreopoulos B."/>
            <person name="Lipzen A."/>
            <person name="Chen C."/>
            <person name="Yan M."/>
            <person name="Daum C."/>
            <person name="Ng V."/>
            <person name="Clum A."/>
            <person name="Steindorff A."/>
            <person name="Ohm R.A."/>
            <person name="Martin F."/>
            <person name="Silar P."/>
            <person name="Natvig D.O."/>
            <person name="Lalanne C."/>
            <person name="Gautier V."/>
            <person name="Ament-Velasquez S.L."/>
            <person name="Kruys A."/>
            <person name="Hutchinson M.I."/>
            <person name="Powell A.J."/>
            <person name="Barry K."/>
            <person name="Miller A.N."/>
            <person name="Grigoriev I.V."/>
            <person name="Debuchy R."/>
            <person name="Gladieux P."/>
            <person name="Hiltunen Thoren M."/>
            <person name="Johannesson H."/>
        </authorList>
    </citation>
    <scope>NUCLEOTIDE SEQUENCE</scope>
    <source>
        <strain evidence="2">PSN293</strain>
    </source>
</reference>
<organism evidence="2 3">
    <name type="scientific">Rhypophila decipiens</name>
    <dbReference type="NCBI Taxonomy" id="261697"/>
    <lineage>
        <taxon>Eukaryota</taxon>
        <taxon>Fungi</taxon>
        <taxon>Dikarya</taxon>
        <taxon>Ascomycota</taxon>
        <taxon>Pezizomycotina</taxon>
        <taxon>Sordariomycetes</taxon>
        <taxon>Sordariomycetidae</taxon>
        <taxon>Sordariales</taxon>
        <taxon>Naviculisporaceae</taxon>
        <taxon>Rhypophila</taxon>
    </lineage>
</organism>
<keyword evidence="1" id="KW-0732">Signal</keyword>
<feature type="chain" id="PRO_5042816456" description="PLAT domain-containing protein" evidence="1">
    <location>
        <begin position="20"/>
        <end position="168"/>
    </location>
</feature>
<accession>A0AAN7AYW6</accession>
<evidence type="ECO:0000313" key="2">
    <source>
        <dbReference type="EMBL" id="KAK4206541.1"/>
    </source>
</evidence>
<evidence type="ECO:0008006" key="4">
    <source>
        <dbReference type="Google" id="ProtNLM"/>
    </source>
</evidence>
<comment type="caution">
    <text evidence="2">The sequence shown here is derived from an EMBL/GenBank/DDBJ whole genome shotgun (WGS) entry which is preliminary data.</text>
</comment>
<evidence type="ECO:0000256" key="1">
    <source>
        <dbReference type="SAM" id="SignalP"/>
    </source>
</evidence>
<name>A0AAN7AYW6_9PEZI</name>
<gene>
    <name evidence="2" type="ORF">QBC37DRAFT_380982</name>
</gene>
<protein>
    <recommendedName>
        <fullName evidence="4">PLAT domain-containing protein</fullName>
    </recommendedName>
</protein>
<dbReference type="EMBL" id="MU858389">
    <property type="protein sequence ID" value="KAK4206541.1"/>
    <property type="molecule type" value="Genomic_DNA"/>
</dbReference>